<gene>
    <name evidence="2" type="ORF">E2C01_062449</name>
</gene>
<organism evidence="2 3">
    <name type="scientific">Portunus trituberculatus</name>
    <name type="common">Swimming crab</name>
    <name type="synonym">Neptunus trituberculatus</name>
    <dbReference type="NCBI Taxonomy" id="210409"/>
    <lineage>
        <taxon>Eukaryota</taxon>
        <taxon>Metazoa</taxon>
        <taxon>Ecdysozoa</taxon>
        <taxon>Arthropoda</taxon>
        <taxon>Crustacea</taxon>
        <taxon>Multicrustacea</taxon>
        <taxon>Malacostraca</taxon>
        <taxon>Eumalacostraca</taxon>
        <taxon>Eucarida</taxon>
        <taxon>Decapoda</taxon>
        <taxon>Pleocyemata</taxon>
        <taxon>Brachyura</taxon>
        <taxon>Eubrachyura</taxon>
        <taxon>Portunoidea</taxon>
        <taxon>Portunidae</taxon>
        <taxon>Portuninae</taxon>
        <taxon>Portunus</taxon>
    </lineage>
</organism>
<evidence type="ECO:0000256" key="1">
    <source>
        <dbReference type="SAM" id="MobiDB-lite"/>
    </source>
</evidence>
<feature type="compositionally biased region" description="Low complexity" evidence="1">
    <location>
        <begin position="15"/>
        <end position="28"/>
    </location>
</feature>
<dbReference type="AlphaFoldDB" id="A0A5B7H6G9"/>
<proteinExistence type="predicted"/>
<keyword evidence="3" id="KW-1185">Reference proteome</keyword>
<dbReference type="EMBL" id="VSRR010027552">
    <property type="protein sequence ID" value="MPC68251.1"/>
    <property type="molecule type" value="Genomic_DNA"/>
</dbReference>
<feature type="compositionally biased region" description="Basic and acidic residues" evidence="1">
    <location>
        <begin position="50"/>
        <end position="70"/>
    </location>
</feature>
<feature type="compositionally biased region" description="Polar residues" evidence="1">
    <location>
        <begin position="38"/>
        <end position="48"/>
    </location>
</feature>
<sequence length="70" mass="7549">MEEMTRARAAEKRAAAVSANSCASCSAANERRDVIGQNRAQEAPNQHPSPAEERVAGRGRGREKGREEGK</sequence>
<evidence type="ECO:0000313" key="2">
    <source>
        <dbReference type="EMBL" id="MPC68251.1"/>
    </source>
</evidence>
<evidence type="ECO:0000313" key="3">
    <source>
        <dbReference type="Proteomes" id="UP000324222"/>
    </source>
</evidence>
<feature type="region of interest" description="Disordered" evidence="1">
    <location>
        <begin position="1"/>
        <end position="70"/>
    </location>
</feature>
<comment type="caution">
    <text evidence="2">The sequence shown here is derived from an EMBL/GenBank/DDBJ whole genome shotgun (WGS) entry which is preliminary data.</text>
</comment>
<accession>A0A5B7H6G9</accession>
<reference evidence="2 3" key="1">
    <citation type="submission" date="2019-05" db="EMBL/GenBank/DDBJ databases">
        <title>Another draft genome of Portunus trituberculatus and its Hox gene families provides insights of decapod evolution.</title>
        <authorList>
            <person name="Jeong J.-H."/>
            <person name="Song I."/>
            <person name="Kim S."/>
            <person name="Choi T."/>
            <person name="Kim D."/>
            <person name="Ryu S."/>
            <person name="Kim W."/>
        </authorList>
    </citation>
    <scope>NUCLEOTIDE SEQUENCE [LARGE SCALE GENOMIC DNA]</scope>
    <source>
        <tissue evidence="2">Muscle</tissue>
    </source>
</reference>
<feature type="compositionally biased region" description="Basic and acidic residues" evidence="1">
    <location>
        <begin position="1"/>
        <end position="14"/>
    </location>
</feature>
<protein>
    <submittedName>
        <fullName evidence="2">Uncharacterized protein</fullName>
    </submittedName>
</protein>
<dbReference type="Proteomes" id="UP000324222">
    <property type="component" value="Unassembled WGS sequence"/>
</dbReference>
<name>A0A5B7H6G9_PORTR</name>